<reference evidence="4 5" key="1">
    <citation type="submission" date="2013-12" db="EMBL/GenBank/DDBJ databases">
        <title>Draft genome of the parsitic nematode Ancylostoma duodenale.</title>
        <authorList>
            <person name="Mitreva M."/>
        </authorList>
    </citation>
    <scope>NUCLEOTIDE SEQUENCE [LARGE SCALE GENOMIC DNA]</scope>
    <source>
        <strain evidence="4 5">Zhejiang</strain>
    </source>
</reference>
<dbReference type="Proteomes" id="UP000054047">
    <property type="component" value="Unassembled WGS sequence"/>
</dbReference>
<organism evidence="4 5">
    <name type="scientific">Ancylostoma duodenale</name>
    <dbReference type="NCBI Taxonomy" id="51022"/>
    <lineage>
        <taxon>Eukaryota</taxon>
        <taxon>Metazoa</taxon>
        <taxon>Ecdysozoa</taxon>
        <taxon>Nematoda</taxon>
        <taxon>Chromadorea</taxon>
        <taxon>Rhabditida</taxon>
        <taxon>Rhabditina</taxon>
        <taxon>Rhabditomorpha</taxon>
        <taxon>Strongyloidea</taxon>
        <taxon>Ancylostomatidae</taxon>
        <taxon>Ancylostomatinae</taxon>
        <taxon>Ancylostoma</taxon>
    </lineage>
</organism>
<dbReference type="InterPro" id="IPR011680">
    <property type="entry name" value="FEZ"/>
</dbReference>
<name>A0A0C2BRU1_9BILA</name>
<keyword evidence="2" id="KW-0597">Phosphoprotein</keyword>
<dbReference type="EMBL" id="KN768995">
    <property type="protein sequence ID" value="KIH46548.1"/>
    <property type="molecule type" value="Genomic_DNA"/>
</dbReference>
<dbReference type="AlphaFoldDB" id="A0A0C2BRU1"/>
<evidence type="ECO:0000313" key="4">
    <source>
        <dbReference type="EMBL" id="KIH46548.1"/>
    </source>
</evidence>
<evidence type="ECO:0000313" key="5">
    <source>
        <dbReference type="Proteomes" id="UP000054047"/>
    </source>
</evidence>
<keyword evidence="3" id="KW-0175">Coiled coil</keyword>
<dbReference type="OrthoDB" id="5864250at2759"/>
<comment type="similarity">
    <text evidence="1">Belongs to the zygin family.</text>
</comment>
<protein>
    <submittedName>
        <fullName evidence="4">Uncharacterized protein</fullName>
    </submittedName>
</protein>
<evidence type="ECO:0000256" key="2">
    <source>
        <dbReference type="ARBA" id="ARBA00022553"/>
    </source>
</evidence>
<evidence type="ECO:0000256" key="1">
    <source>
        <dbReference type="ARBA" id="ARBA00006788"/>
    </source>
</evidence>
<accession>A0A0C2BRU1</accession>
<evidence type="ECO:0000256" key="3">
    <source>
        <dbReference type="ARBA" id="ARBA00023054"/>
    </source>
</evidence>
<sequence>MSQQPSPSKTANTAYPGFQQLGSKNRTWWTLTCNFGNIQPLDFDKSAIRRRMMPALDLKERKGLAQKLAAIRAKSMDYFQ</sequence>
<proteinExistence type="inferred from homology"/>
<dbReference type="Pfam" id="PF07763">
    <property type="entry name" value="FEZ"/>
    <property type="match status" value="1"/>
</dbReference>
<gene>
    <name evidence="4" type="ORF">ANCDUO_23399</name>
</gene>
<keyword evidence="5" id="KW-1185">Reference proteome</keyword>